<gene>
    <name evidence="1" type="ORF">COCC4DRAFT_208901</name>
</gene>
<dbReference type="OrthoDB" id="5276388at2759"/>
<name>N4X1C5_COCH4</name>
<keyword evidence="2" id="KW-1185">Reference proteome</keyword>
<dbReference type="Proteomes" id="UP000012338">
    <property type="component" value="Unassembled WGS sequence"/>
</dbReference>
<protein>
    <submittedName>
        <fullName evidence="1">Uncharacterized protein</fullName>
    </submittedName>
</protein>
<dbReference type="AlphaFoldDB" id="N4X1C5"/>
<evidence type="ECO:0000313" key="2">
    <source>
        <dbReference type="Proteomes" id="UP000012338"/>
    </source>
</evidence>
<organism evidence="1 2">
    <name type="scientific">Cochliobolus heterostrophus (strain C4 / ATCC 48331 / race T)</name>
    <name type="common">Southern corn leaf blight fungus</name>
    <name type="synonym">Bipolaris maydis</name>
    <dbReference type="NCBI Taxonomy" id="665024"/>
    <lineage>
        <taxon>Eukaryota</taxon>
        <taxon>Fungi</taxon>
        <taxon>Dikarya</taxon>
        <taxon>Ascomycota</taxon>
        <taxon>Pezizomycotina</taxon>
        <taxon>Dothideomycetes</taxon>
        <taxon>Pleosporomycetidae</taxon>
        <taxon>Pleosporales</taxon>
        <taxon>Pleosporineae</taxon>
        <taxon>Pleosporaceae</taxon>
        <taxon>Bipolaris</taxon>
    </lineage>
</organism>
<accession>N4X1C5</accession>
<sequence>MNNYRLSTFQGTVNYLSKDEMDRLMNAKPTIEHLKDGRQIDLITKKVVRSRSSSCIYEIIKPSGEVLLMPNLAESALMLDTSFKTLKRHLEVLDNNSDGSKIVFKGYTVRRIPVFYPIASE</sequence>
<evidence type="ECO:0000313" key="1">
    <source>
        <dbReference type="EMBL" id="ENH99016.1"/>
    </source>
</evidence>
<reference evidence="2" key="2">
    <citation type="journal article" date="2013" name="PLoS Genet.">
        <title>Comparative genome structure, secondary metabolite, and effector coding capacity across Cochliobolus pathogens.</title>
        <authorList>
            <person name="Condon B.J."/>
            <person name="Leng Y."/>
            <person name="Wu D."/>
            <person name="Bushley K.E."/>
            <person name="Ohm R.A."/>
            <person name="Otillar R."/>
            <person name="Martin J."/>
            <person name="Schackwitz W."/>
            <person name="Grimwood J."/>
            <person name="MohdZainudin N."/>
            <person name="Xue C."/>
            <person name="Wang R."/>
            <person name="Manning V.A."/>
            <person name="Dhillon B."/>
            <person name="Tu Z.J."/>
            <person name="Steffenson B.J."/>
            <person name="Salamov A."/>
            <person name="Sun H."/>
            <person name="Lowry S."/>
            <person name="LaButti K."/>
            <person name="Han J."/>
            <person name="Copeland A."/>
            <person name="Lindquist E."/>
            <person name="Barry K."/>
            <person name="Schmutz J."/>
            <person name="Baker S.E."/>
            <person name="Ciuffetti L.M."/>
            <person name="Grigoriev I.V."/>
            <person name="Zhong S."/>
            <person name="Turgeon B.G."/>
        </authorList>
    </citation>
    <scope>NUCLEOTIDE SEQUENCE [LARGE SCALE GENOMIC DNA]</scope>
    <source>
        <strain evidence="2">C4 / ATCC 48331 / race T</strain>
    </source>
</reference>
<proteinExistence type="predicted"/>
<dbReference type="HOGENOM" id="CLU_171227_0_0_1"/>
<dbReference type="EMBL" id="KB733493">
    <property type="protein sequence ID" value="ENH99016.1"/>
    <property type="molecule type" value="Genomic_DNA"/>
</dbReference>
<reference evidence="1 2" key="1">
    <citation type="journal article" date="2012" name="PLoS Pathog.">
        <title>Diverse lifestyles and strategies of plant pathogenesis encoded in the genomes of eighteen Dothideomycetes fungi.</title>
        <authorList>
            <person name="Ohm R.A."/>
            <person name="Feau N."/>
            <person name="Henrissat B."/>
            <person name="Schoch C.L."/>
            <person name="Horwitz B.A."/>
            <person name="Barry K.W."/>
            <person name="Condon B.J."/>
            <person name="Copeland A.C."/>
            <person name="Dhillon B."/>
            <person name="Glaser F."/>
            <person name="Hesse C.N."/>
            <person name="Kosti I."/>
            <person name="LaButti K."/>
            <person name="Lindquist E.A."/>
            <person name="Lucas S."/>
            <person name="Salamov A.A."/>
            <person name="Bradshaw R.E."/>
            <person name="Ciuffetti L."/>
            <person name="Hamelin R.C."/>
            <person name="Kema G.H.J."/>
            <person name="Lawrence C."/>
            <person name="Scott J.A."/>
            <person name="Spatafora J.W."/>
            <person name="Turgeon B.G."/>
            <person name="de Wit P.J.G.M."/>
            <person name="Zhong S."/>
            <person name="Goodwin S.B."/>
            <person name="Grigoriev I.V."/>
        </authorList>
    </citation>
    <scope>NUCLEOTIDE SEQUENCE [LARGE SCALE GENOMIC DNA]</scope>
    <source>
        <strain evidence="2">C4 / ATCC 48331 / race T</strain>
    </source>
</reference>